<proteinExistence type="predicted"/>
<keyword evidence="3" id="KW-1185">Reference proteome</keyword>
<evidence type="ECO:0000313" key="2">
    <source>
        <dbReference type="EMBL" id="AKF11085.1"/>
    </source>
</evidence>
<dbReference type="EMBL" id="CP011125">
    <property type="protein sequence ID" value="AKF11085.1"/>
    <property type="molecule type" value="Genomic_DNA"/>
</dbReference>
<sequence length="235" mass="24388">MACDADRAVWPHGACRDASGASIAFVVGAGLAACEMQGDASVWAVRPACGEAHAGTHAVACEGAAPSGPLVFVWWPMRLPFVERIVDPAPGTCEVALEAEPDGPWEPLRGIDELCADVEPSCAAPVVIDLVVRDGDPCAGSEFVERCRAELVDGRIVLRAESAPARIVTCSPAFGDRVARCALPPLAIGGYEVVDDHGRVLGAITIGAEGRGGRACTEVPTDEVDGSPRTHRLGE</sequence>
<reference evidence="2 3" key="1">
    <citation type="submission" date="2015-03" db="EMBL/GenBank/DDBJ databases">
        <title>Genome assembly of Sandaracinus amylolyticus DSM 53668.</title>
        <authorList>
            <person name="Sharma G."/>
            <person name="Subramanian S."/>
        </authorList>
    </citation>
    <scope>NUCLEOTIDE SEQUENCE [LARGE SCALE GENOMIC DNA]</scope>
    <source>
        <strain evidence="2 3">DSM 53668</strain>
    </source>
</reference>
<gene>
    <name evidence="2" type="ORF">DB32_008234</name>
</gene>
<dbReference type="KEGG" id="samy:DB32_008234"/>
<dbReference type="PROSITE" id="PS51257">
    <property type="entry name" value="PROKAR_LIPOPROTEIN"/>
    <property type="match status" value="1"/>
</dbReference>
<evidence type="ECO:0000313" key="3">
    <source>
        <dbReference type="Proteomes" id="UP000034883"/>
    </source>
</evidence>
<dbReference type="AlphaFoldDB" id="A0A0F6YMI8"/>
<organism evidence="2 3">
    <name type="scientific">Sandaracinus amylolyticus</name>
    <dbReference type="NCBI Taxonomy" id="927083"/>
    <lineage>
        <taxon>Bacteria</taxon>
        <taxon>Pseudomonadati</taxon>
        <taxon>Myxococcota</taxon>
        <taxon>Polyangia</taxon>
        <taxon>Polyangiales</taxon>
        <taxon>Sandaracinaceae</taxon>
        <taxon>Sandaracinus</taxon>
    </lineage>
</organism>
<evidence type="ECO:0000256" key="1">
    <source>
        <dbReference type="SAM" id="MobiDB-lite"/>
    </source>
</evidence>
<dbReference type="Proteomes" id="UP000034883">
    <property type="component" value="Chromosome"/>
</dbReference>
<name>A0A0F6YMI8_9BACT</name>
<protein>
    <submittedName>
        <fullName evidence="2">Uncharacterized protein</fullName>
    </submittedName>
</protein>
<feature type="region of interest" description="Disordered" evidence="1">
    <location>
        <begin position="212"/>
        <end position="235"/>
    </location>
</feature>
<dbReference type="RefSeq" id="WP_053237988.1">
    <property type="nucleotide sequence ID" value="NZ_CP011125.1"/>
</dbReference>
<accession>A0A0F6YMI8</accession>
<feature type="compositionally biased region" description="Basic and acidic residues" evidence="1">
    <location>
        <begin position="226"/>
        <end position="235"/>
    </location>
</feature>